<dbReference type="PANTHER" id="PTHR43685:SF2">
    <property type="entry name" value="GLYCOSYLTRANSFERASE 2-LIKE DOMAIN-CONTAINING PROTEIN"/>
    <property type="match status" value="1"/>
</dbReference>
<dbReference type="GeneID" id="39421825"/>
<keyword evidence="3" id="KW-1185">Reference proteome</keyword>
<dbReference type="InterPro" id="IPR029044">
    <property type="entry name" value="Nucleotide-diphossugar_trans"/>
</dbReference>
<gene>
    <name evidence="2" type="primary">pgaC</name>
    <name evidence="2" type="ORF">NFRAN_2682</name>
</gene>
<dbReference type="RefSeq" id="WP_134485041.1">
    <property type="nucleotide sequence ID" value="NZ_LR216287.1"/>
</dbReference>
<sequence>MGNYYVIVTCRNSEDTIEKAILSLHNQTIKPEYIITIDDGSTDRTPEILKRMSGEMQNLFVITNPDMGYDVTRIVKNWNKAIQFSREHNLKPTDYHMIGTDDTIYEQDYAEKIISLMDNNQDLAIVSGRYDENRYEKPHGAGRFVRNSFFNNAHYLYPEKMGYESVVLITALKAKMRYMILRGARFEHTRPLGQNHHFYEFGASMRTLGYHPLFAFGRFLKYFITGKPIGRMGALYMIYHYISYKPKETGYDSMYPEDIRKYLRQEQIDKIKSVLRIK</sequence>
<dbReference type="GO" id="GO:0016757">
    <property type="term" value="F:glycosyltransferase activity"/>
    <property type="evidence" value="ECO:0007669"/>
    <property type="project" value="UniProtKB-KW"/>
</dbReference>
<dbReference type="Gene3D" id="3.90.550.10">
    <property type="entry name" value="Spore Coat Polysaccharide Biosynthesis Protein SpsA, Chain A"/>
    <property type="match status" value="1"/>
</dbReference>
<dbReference type="SUPFAM" id="SSF53448">
    <property type="entry name" value="Nucleotide-diphospho-sugar transferases"/>
    <property type="match status" value="1"/>
</dbReference>
<dbReference type="KEGG" id="nfn:NFRAN_2682"/>
<dbReference type="PANTHER" id="PTHR43685">
    <property type="entry name" value="GLYCOSYLTRANSFERASE"/>
    <property type="match status" value="1"/>
</dbReference>
<dbReference type="EC" id="2.4.1.-" evidence="2"/>
<protein>
    <submittedName>
        <fullName evidence="2">Poly-beta-1,6-N-acetyl-D-glucosamine synthase</fullName>
        <ecNumber evidence="2">2.4.1.-</ecNumber>
    </submittedName>
</protein>
<dbReference type="Pfam" id="PF00535">
    <property type="entry name" value="Glycos_transf_2"/>
    <property type="match status" value="1"/>
</dbReference>
<dbReference type="OrthoDB" id="46222at2157"/>
<name>A0A484IH70_9ARCH</name>
<proteinExistence type="predicted"/>
<evidence type="ECO:0000313" key="2">
    <source>
        <dbReference type="EMBL" id="VFJ15004.1"/>
    </source>
</evidence>
<accession>A0A484IH70</accession>
<organism evidence="2 3">
    <name type="scientific">Candidatus Nitrosocosmicus franklandianus</name>
    <dbReference type="NCBI Taxonomy" id="1798806"/>
    <lineage>
        <taxon>Archaea</taxon>
        <taxon>Nitrososphaerota</taxon>
        <taxon>Nitrososphaeria</taxon>
        <taxon>Nitrososphaerales</taxon>
        <taxon>Nitrososphaeraceae</taxon>
        <taxon>Candidatus Nitrosocosmicus</taxon>
    </lineage>
</organism>
<dbReference type="InterPro" id="IPR050834">
    <property type="entry name" value="Glycosyltransf_2"/>
</dbReference>
<reference evidence="2 3" key="1">
    <citation type="submission" date="2019-02" db="EMBL/GenBank/DDBJ databases">
        <authorList>
            <person name="Lehtovirta-Morley E L."/>
        </authorList>
    </citation>
    <scope>NUCLEOTIDE SEQUENCE [LARGE SCALE GENOMIC DNA]</scope>
    <source>
        <strain evidence="2">NFRAN1</strain>
    </source>
</reference>
<dbReference type="InterPro" id="IPR001173">
    <property type="entry name" value="Glyco_trans_2-like"/>
</dbReference>
<keyword evidence="2" id="KW-0808">Transferase</keyword>
<dbReference type="CDD" id="cd00761">
    <property type="entry name" value="Glyco_tranf_GTA_type"/>
    <property type="match status" value="1"/>
</dbReference>
<feature type="domain" description="Glycosyltransferase 2-like" evidence="1">
    <location>
        <begin position="6"/>
        <end position="138"/>
    </location>
</feature>
<keyword evidence="2" id="KW-0328">Glycosyltransferase</keyword>
<evidence type="ECO:0000313" key="3">
    <source>
        <dbReference type="Proteomes" id="UP000294299"/>
    </source>
</evidence>
<dbReference type="Proteomes" id="UP000294299">
    <property type="component" value="Chromosome NFRAN"/>
</dbReference>
<dbReference type="EMBL" id="LR216287">
    <property type="protein sequence ID" value="VFJ15004.1"/>
    <property type="molecule type" value="Genomic_DNA"/>
</dbReference>
<dbReference type="AlphaFoldDB" id="A0A484IH70"/>
<evidence type="ECO:0000259" key="1">
    <source>
        <dbReference type="Pfam" id="PF00535"/>
    </source>
</evidence>